<keyword evidence="16" id="KW-1185">Reference proteome</keyword>
<dbReference type="AlphaFoldDB" id="A0A266QB21"/>
<evidence type="ECO:0000256" key="3">
    <source>
        <dbReference type="ARBA" id="ARBA00022452"/>
    </source>
</evidence>
<evidence type="ECO:0000313" key="15">
    <source>
        <dbReference type="EMBL" id="OZY86549.1"/>
    </source>
</evidence>
<keyword evidence="4" id="KW-0410">Iron transport</keyword>
<evidence type="ECO:0000256" key="11">
    <source>
        <dbReference type="PROSITE-ProRule" id="PRU01360"/>
    </source>
</evidence>
<keyword evidence="15" id="KW-0675">Receptor</keyword>
<evidence type="ECO:0000256" key="4">
    <source>
        <dbReference type="ARBA" id="ARBA00022496"/>
    </source>
</evidence>
<keyword evidence="9 11" id="KW-0472">Membrane</keyword>
<proteinExistence type="inferred from homology"/>
<dbReference type="Pfam" id="PF00593">
    <property type="entry name" value="TonB_dep_Rec_b-barrel"/>
    <property type="match status" value="1"/>
</dbReference>
<dbReference type="EMBL" id="NHNI01000001">
    <property type="protein sequence ID" value="OZY86549.1"/>
    <property type="molecule type" value="Genomic_DNA"/>
</dbReference>
<feature type="domain" description="TonB-dependent receptor-like beta-barrel" evidence="13">
    <location>
        <begin position="339"/>
        <end position="635"/>
    </location>
</feature>
<evidence type="ECO:0000256" key="1">
    <source>
        <dbReference type="ARBA" id="ARBA00004571"/>
    </source>
</evidence>
<evidence type="ECO:0000313" key="16">
    <source>
        <dbReference type="Proteomes" id="UP000216101"/>
    </source>
</evidence>
<accession>A0A266QB21</accession>
<dbReference type="InterPro" id="IPR039426">
    <property type="entry name" value="TonB-dep_rcpt-like"/>
</dbReference>
<dbReference type="GO" id="GO:0009279">
    <property type="term" value="C:cell outer membrane"/>
    <property type="evidence" value="ECO:0007669"/>
    <property type="project" value="UniProtKB-SubCell"/>
</dbReference>
<organism evidence="15 16">
    <name type="scientific">Cellvibrio mixtus</name>
    <dbReference type="NCBI Taxonomy" id="39650"/>
    <lineage>
        <taxon>Bacteria</taxon>
        <taxon>Pseudomonadati</taxon>
        <taxon>Pseudomonadota</taxon>
        <taxon>Gammaproteobacteria</taxon>
        <taxon>Cellvibrionales</taxon>
        <taxon>Cellvibrionaceae</taxon>
        <taxon>Cellvibrio</taxon>
    </lineage>
</organism>
<dbReference type="InterPro" id="IPR000531">
    <property type="entry name" value="Beta-barrel_TonB"/>
</dbReference>
<dbReference type="InterPro" id="IPR012910">
    <property type="entry name" value="Plug_dom"/>
</dbReference>
<dbReference type="PANTHER" id="PTHR32552:SF81">
    <property type="entry name" value="TONB-DEPENDENT OUTER MEMBRANE RECEPTOR"/>
    <property type="match status" value="1"/>
</dbReference>
<evidence type="ECO:0000256" key="6">
    <source>
        <dbReference type="ARBA" id="ARBA00023004"/>
    </source>
</evidence>
<evidence type="ECO:0000256" key="2">
    <source>
        <dbReference type="ARBA" id="ARBA00022448"/>
    </source>
</evidence>
<feature type="domain" description="TonB-dependent receptor plug" evidence="14">
    <location>
        <begin position="36"/>
        <end position="151"/>
    </location>
</feature>
<evidence type="ECO:0000256" key="7">
    <source>
        <dbReference type="ARBA" id="ARBA00023065"/>
    </source>
</evidence>
<evidence type="ECO:0000256" key="5">
    <source>
        <dbReference type="ARBA" id="ARBA00022692"/>
    </source>
</evidence>
<name>A0A266QB21_9GAMM</name>
<dbReference type="GO" id="GO:0006826">
    <property type="term" value="P:iron ion transport"/>
    <property type="evidence" value="ECO:0007669"/>
    <property type="project" value="UniProtKB-KW"/>
</dbReference>
<dbReference type="Pfam" id="PF07715">
    <property type="entry name" value="Plug"/>
    <property type="match status" value="1"/>
</dbReference>
<gene>
    <name evidence="15" type="ORF">CBP51_05880</name>
</gene>
<dbReference type="Proteomes" id="UP000216101">
    <property type="component" value="Unassembled WGS sequence"/>
</dbReference>
<evidence type="ECO:0000256" key="9">
    <source>
        <dbReference type="ARBA" id="ARBA00023136"/>
    </source>
</evidence>
<evidence type="ECO:0000256" key="8">
    <source>
        <dbReference type="ARBA" id="ARBA00023077"/>
    </source>
</evidence>
<dbReference type="Gene3D" id="2.170.130.10">
    <property type="entry name" value="TonB-dependent receptor, plug domain"/>
    <property type="match status" value="1"/>
</dbReference>
<dbReference type="InterPro" id="IPR037066">
    <property type="entry name" value="Plug_dom_sf"/>
</dbReference>
<keyword evidence="10 11" id="KW-0998">Cell outer membrane</keyword>
<sequence>MSALLGLAPMVMAEAEENTRQLSKVVVTGELLSRTVEESGTSVLVFEEETLSARPELRSVRDVLREIPNITDVTGTGKAPTVRGVDGTGPAENANAFFAGSRARLNWQIDGRSATYNEVVFGDIGIWDLQSIEVFRGPQSTLVGRNAIAGTILVRTNDPVMEQKSAVRIEGGNFEQKRVSLMHNQPLSESVSLRFAADGFERQSPVDYDEVEGVGNPADIKGHNLRAKLLYEPHSERATRLLLTVADVNYEGPNGEIVVRPFKEQRSNFPQQPIHNPRTTSAGIEFSTFLSDMLEFELDASIADFSFKRKMAEDGSSAEVNTDEQVLEPRLRYTSNGGSEWVAGARLYRARQDEWIQFIGLQRFDDESDARSIYAEGRIPFSERYELTLGLRYEEEDRTRDGGDPTRQIANIQADNRYDALLPKLGLSYKPNDQQIVGVLYSRGFNAGGGGITFAFPIVNYEYTEEYVDSVEIYGRQQWLNGKLRTTQNLFYSLYDDMQLPFDLTPENSRDEAFVVRNADGVRIQGLELGLSWQIDEQWSAFGNLAFLDTEITDYPNSGLEGNSLFTAPSAALQFGVTWTKERWNVALNGQFSEGYYTSITNDPDGKTDAYGSLNTSVSYQLNDIVKLYVAARNLLDEDTPIALYPGTAPQGSTQSDSDFDTAVLMQPRTVTAGIQLDF</sequence>
<keyword evidence="3 11" id="KW-1134">Transmembrane beta strand</keyword>
<keyword evidence="7" id="KW-0406">Ion transport</keyword>
<comment type="subcellular location">
    <subcellularLocation>
        <location evidence="1 11">Cell outer membrane</location>
        <topology evidence="1 11">Multi-pass membrane protein</topology>
    </subcellularLocation>
</comment>
<comment type="caution">
    <text evidence="15">The sequence shown here is derived from an EMBL/GenBank/DDBJ whole genome shotgun (WGS) entry which is preliminary data.</text>
</comment>
<evidence type="ECO:0000259" key="13">
    <source>
        <dbReference type="Pfam" id="PF00593"/>
    </source>
</evidence>
<keyword evidence="2 11" id="KW-0813">Transport</keyword>
<keyword evidence="5 11" id="KW-0812">Transmembrane</keyword>
<dbReference type="InterPro" id="IPR036942">
    <property type="entry name" value="Beta-barrel_TonB_sf"/>
</dbReference>
<evidence type="ECO:0000259" key="14">
    <source>
        <dbReference type="Pfam" id="PF07715"/>
    </source>
</evidence>
<dbReference type="PROSITE" id="PS52016">
    <property type="entry name" value="TONB_DEPENDENT_REC_3"/>
    <property type="match status" value="1"/>
</dbReference>
<comment type="similarity">
    <text evidence="11 12">Belongs to the TonB-dependent receptor family.</text>
</comment>
<protein>
    <submittedName>
        <fullName evidence="15">Membrane receptor protein</fullName>
    </submittedName>
</protein>
<evidence type="ECO:0000256" key="12">
    <source>
        <dbReference type="RuleBase" id="RU003357"/>
    </source>
</evidence>
<dbReference type="PANTHER" id="PTHR32552">
    <property type="entry name" value="FERRICHROME IRON RECEPTOR-RELATED"/>
    <property type="match status" value="1"/>
</dbReference>
<dbReference type="SUPFAM" id="SSF56935">
    <property type="entry name" value="Porins"/>
    <property type="match status" value="1"/>
</dbReference>
<keyword evidence="6" id="KW-0408">Iron</keyword>
<keyword evidence="8 12" id="KW-0798">TonB box</keyword>
<dbReference type="Gene3D" id="2.40.170.20">
    <property type="entry name" value="TonB-dependent receptor, beta-barrel domain"/>
    <property type="match status" value="1"/>
</dbReference>
<reference evidence="16" key="1">
    <citation type="submission" date="2017-05" db="EMBL/GenBank/DDBJ databases">
        <authorList>
            <person name="Barney B.M."/>
        </authorList>
    </citation>
    <scope>NUCLEOTIDE SEQUENCE [LARGE SCALE GENOMIC DNA]</scope>
    <source>
        <strain evidence="16">PSBB022</strain>
    </source>
</reference>
<evidence type="ECO:0000256" key="10">
    <source>
        <dbReference type="ARBA" id="ARBA00023237"/>
    </source>
</evidence>